<dbReference type="EMBL" id="CM044707">
    <property type="protein sequence ID" value="KAI5652553.1"/>
    <property type="molecule type" value="Genomic_DNA"/>
</dbReference>
<keyword evidence="2" id="KW-1185">Reference proteome</keyword>
<comment type="caution">
    <text evidence="1">The sequence shown here is derived from an EMBL/GenBank/DDBJ whole genome shotgun (WGS) entry which is preliminary data.</text>
</comment>
<dbReference type="Proteomes" id="UP001060085">
    <property type="component" value="Linkage Group LG07"/>
</dbReference>
<evidence type="ECO:0000313" key="2">
    <source>
        <dbReference type="Proteomes" id="UP001060085"/>
    </source>
</evidence>
<reference evidence="2" key="1">
    <citation type="journal article" date="2023" name="Nat. Plants">
        <title>Single-cell RNA sequencing provides a high-resolution roadmap for understanding the multicellular compartmentation of specialized metabolism.</title>
        <authorList>
            <person name="Sun S."/>
            <person name="Shen X."/>
            <person name="Li Y."/>
            <person name="Li Y."/>
            <person name="Wang S."/>
            <person name="Li R."/>
            <person name="Zhang H."/>
            <person name="Shen G."/>
            <person name="Guo B."/>
            <person name="Wei J."/>
            <person name="Xu J."/>
            <person name="St-Pierre B."/>
            <person name="Chen S."/>
            <person name="Sun C."/>
        </authorList>
    </citation>
    <scope>NUCLEOTIDE SEQUENCE [LARGE SCALE GENOMIC DNA]</scope>
</reference>
<organism evidence="1 2">
    <name type="scientific">Catharanthus roseus</name>
    <name type="common">Madagascar periwinkle</name>
    <name type="synonym">Vinca rosea</name>
    <dbReference type="NCBI Taxonomy" id="4058"/>
    <lineage>
        <taxon>Eukaryota</taxon>
        <taxon>Viridiplantae</taxon>
        <taxon>Streptophyta</taxon>
        <taxon>Embryophyta</taxon>
        <taxon>Tracheophyta</taxon>
        <taxon>Spermatophyta</taxon>
        <taxon>Magnoliopsida</taxon>
        <taxon>eudicotyledons</taxon>
        <taxon>Gunneridae</taxon>
        <taxon>Pentapetalae</taxon>
        <taxon>asterids</taxon>
        <taxon>lamiids</taxon>
        <taxon>Gentianales</taxon>
        <taxon>Apocynaceae</taxon>
        <taxon>Rauvolfioideae</taxon>
        <taxon>Vinceae</taxon>
        <taxon>Catharanthinae</taxon>
        <taxon>Catharanthus</taxon>
    </lineage>
</organism>
<protein>
    <submittedName>
        <fullName evidence="1">Uncharacterized protein</fullName>
    </submittedName>
</protein>
<gene>
    <name evidence="1" type="ORF">M9H77_29740</name>
</gene>
<proteinExistence type="predicted"/>
<name>A0ACB9ZZI7_CATRO</name>
<evidence type="ECO:0000313" key="1">
    <source>
        <dbReference type="EMBL" id="KAI5652553.1"/>
    </source>
</evidence>
<accession>A0ACB9ZZI7</accession>
<sequence>MDLDEEIIRSEPVSPSSQYLRSSALSLTIIAVMESEIPIDDSMAYTLLNDLFLPINPRFSSLMITKRKGEKKWKRVKVNLKDHINVPKFPDGLSVNEYDEYFTNYMSKIGMEELPEDRPLWEIHIIKYPTSNSAGNLIFKLHHSLGDGYSLMGALLSCLQRLDDPSLPITFPSRQSHLTNSNGRCHRHHQQQQNNGGFFSRIFNTIRDFGFTVLKSTLIADDQSPLRSGVDRVEFRPITLITMAFSLDRIKPIKNKLNVTVNDVITGVIMYGTRLYMEAMNNEGRKAKVTALVLLNTRAIGGYKSVSEMLKPNAEMPWGNHFAFLPISVPKLSALKSSNPLRFLMDAHKLIKNKRNSAAVLLTGKLLEAMRKIKGSEATARFVHGTLKNSTMAISNLIGPVEKLALANHPVKGMYFTVAGAPQSLSVTIISYVGTVRVAFGVEKDYIDPSKFKSCIHNAFETIFQAATETTSTIKS</sequence>